<organism evidence="3 4">
    <name type="scientific">Rhodococcoides trifolii</name>
    <dbReference type="NCBI Taxonomy" id="908250"/>
    <lineage>
        <taxon>Bacteria</taxon>
        <taxon>Bacillati</taxon>
        <taxon>Actinomycetota</taxon>
        <taxon>Actinomycetes</taxon>
        <taxon>Mycobacteriales</taxon>
        <taxon>Nocardiaceae</taxon>
        <taxon>Rhodococcoides</taxon>
    </lineage>
</organism>
<reference evidence="3" key="1">
    <citation type="journal article" date="2014" name="Int. J. Syst. Evol. Microbiol.">
        <title>Complete genome sequence of Corynebacterium casei LMG S-19264T (=DSM 44701T), isolated from a smear-ripened cheese.</title>
        <authorList>
            <consortium name="US DOE Joint Genome Institute (JGI-PGF)"/>
            <person name="Walter F."/>
            <person name="Albersmeier A."/>
            <person name="Kalinowski J."/>
            <person name="Ruckert C."/>
        </authorList>
    </citation>
    <scope>NUCLEOTIDE SEQUENCE</scope>
    <source>
        <strain evidence="3">CCM 7905</strain>
    </source>
</reference>
<dbReference type="Proteomes" id="UP000654257">
    <property type="component" value="Unassembled WGS sequence"/>
</dbReference>
<proteinExistence type="predicted"/>
<keyword evidence="2" id="KW-0732">Signal</keyword>
<accession>A0A917FL04</accession>
<keyword evidence="1" id="KW-0812">Transmembrane</keyword>
<gene>
    <name evidence="3" type="ORF">GCM10007304_01720</name>
</gene>
<name>A0A917FL04_9NOCA</name>
<sequence>MFAVLVLVLFASPDAGAQPTDAQPTEERAPAEAQDAQFLALSVDSVTPTTVTTSSPSTVTVTGTVRNVGDRVVDEVAVRLQRAAPVSAPEQLRTALTFDQDVFDTVGDFVTLTDELDVGRSAPFTLSMPLRSPSGPSLDITAPGIFPMLVNVNGAPDYGQQARLDDARFLLPVLGVPRDPLAVDPAAPTAAPLPPDTANPVAVSVAWPLADRPRLAAGNPGSLDDKVRLVDDDLASSLASGGRLEGLVSALEFATGTAVDPGGSLANSVCLAVDPDLLVTVSNMTRGYLVVDNPADPTGPSHDGTGADAAAAWLDRVRALASKLCVTAVPFAGTDLSAVAEIADPLLTASAVSTPSDVVDTILGVTSRQGLTWPDSGVVDDTTAATLAEQGQSTALVAANAVAGDQPQDLVNVAVPESPTGSIQAALFDPSSATALAALGDQPQTPSFTPRDQVYDLAEDSRTARLQDAIGALTWKSLTPTPGRERTLTVVPPQGWTADADEAGAVLGTVSGMLRSGLGTPRPWSVFLGRQVTAAPTTLSYPQAAAADGAPASVRDGAAGQVGRIDSLMTALVDDPQNALTPQRFTNPMREDLLRAMSTSDRRGALRTDAETAAAIRVGNVRGEVDATLASVSIIAPGGVFTLASEQSPLLLVARNDLPIGITVRLAVDAPPAMEVDDIGPTLLPPRGSRSLQVPARVSDSEKMVVQLGLTTADGTVLGEPATVNVRSNAYGRALAIITAGAGVLLLLLAGRRLWHRFRGQPDPADEG</sequence>
<dbReference type="EMBL" id="BMCU01000001">
    <property type="protein sequence ID" value="GGF91418.1"/>
    <property type="molecule type" value="Genomic_DNA"/>
</dbReference>
<dbReference type="InterPro" id="IPR046112">
    <property type="entry name" value="DUF6049"/>
</dbReference>
<keyword evidence="1" id="KW-1133">Transmembrane helix</keyword>
<feature type="chain" id="PRO_5038603271" description="Glycoprotein" evidence="2">
    <location>
        <begin position="18"/>
        <end position="768"/>
    </location>
</feature>
<keyword evidence="4" id="KW-1185">Reference proteome</keyword>
<feature type="signal peptide" evidence="2">
    <location>
        <begin position="1"/>
        <end position="17"/>
    </location>
</feature>
<evidence type="ECO:0000256" key="1">
    <source>
        <dbReference type="SAM" id="Phobius"/>
    </source>
</evidence>
<evidence type="ECO:0000313" key="4">
    <source>
        <dbReference type="Proteomes" id="UP000654257"/>
    </source>
</evidence>
<evidence type="ECO:0008006" key="5">
    <source>
        <dbReference type="Google" id="ProtNLM"/>
    </source>
</evidence>
<protein>
    <recommendedName>
        <fullName evidence="5">Glycoprotein</fullName>
    </recommendedName>
</protein>
<comment type="caution">
    <text evidence="3">The sequence shown here is derived from an EMBL/GenBank/DDBJ whole genome shotgun (WGS) entry which is preliminary data.</text>
</comment>
<dbReference type="AlphaFoldDB" id="A0A917FL04"/>
<reference evidence="3" key="2">
    <citation type="submission" date="2020-09" db="EMBL/GenBank/DDBJ databases">
        <authorList>
            <person name="Sun Q."/>
            <person name="Sedlacek I."/>
        </authorList>
    </citation>
    <scope>NUCLEOTIDE SEQUENCE</scope>
    <source>
        <strain evidence="3">CCM 7905</strain>
    </source>
</reference>
<feature type="transmembrane region" description="Helical" evidence="1">
    <location>
        <begin position="730"/>
        <end position="750"/>
    </location>
</feature>
<evidence type="ECO:0000256" key="2">
    <source>
        <dbReference type="SAM" id="SignalP"/>
    </source>
</evidence>
<evidence type="ECO:0000313" key="3">
    <source>
        <dbReference type="EMBL" id="GGF91418.1"/>
    </source>
</evidence>
<dbReference type="Pfam" id="PF19516">
    <property type="entry name" value="DUF6049"/>
    <property type="match status" value="1"/>
</dbReference>
<keyword evidence="1" id="KW-0472">Membrane</keyword>